<dbReference type="RefSeq" id="WP_167653574.1">
    <property type="nucleotide sequence ID" value="NZ_CP011034.1"/>
</dbReference>
<gene>
    <name evidence="1" type="ORF">PTRA_a2696</name>
</gene>
<dbReference type="Proteomes" id="UP000065261">
    <property type="component" value="Chromosome I"/>
</dbReference>
<organism evidence="1">
    <name type="scientific">Pseudoalteromonas translucida KMM 520</name>
    <dbReference type="NCBI Taxonomy" id="1315283"/>
    <lineage>
        <taxon>Bacteria</taxon>
        <taxon>Pseudomonadati</taxon>
        <taxon>Pseudomonadota</taxon>
        <taxon>Gammaproteobacteria</taxon>
        <taxon>Alteromonadales</taxon>
        <taxon>Pseudoalteromonadaceae</taxon>
        <taxon>Pseudoalteromonas</taxon>
    </lineage>
</organism>
<dbReference type="EMBL" id="CP011034">
    <property type="protein sequence ID" value="ALS33760.1"/>
    <property type="molecule type" value="Genomic_DNA"/>
</dbReference>
<dbReference type="KEGG" id="ptn:PTRA_a2696"/>
<sequence length="56" mass="6578">MDVLIESFDYETKLLEKENIAYATDMPLDISHSLFYFFANKLESIKATDRNDTRDV</sequence>
<proteinExistence type="predicted"/>
<name>A0A0U2VGU8_9GAMM</name>
<dbReference type="AlphaFoldDB" id="A0A0U2VGU8"/>
<evidence type="ECO:0000313" key="1">
    <source>
        <dbReference type="EMBL" id="ALS33760.1"/>
    </source>
</evidence>
<dbReference type="PATRIC" id="fig|1315283.4.peg.2350"/>
<protein>
    <submittedName>
        <fullName evidence="1">Uncharacterized protein</fullName>
    </submittedName>
</protein>
<reference evidence="1 2" key="1">
    <citation type="submission" date="2015-03" db="EMBL/GenBank/DDBJ databases">
        <authorList>
            <person name="Murphy D."/>
        </authorList>
    </citation>
    <scope>NUCLEOTIDE SEQUENCE [LARGE SCALE GENOMIC DNA]</scope>
    <source>
        <strain evidence="1 2">KMM 520</strain>
    </source>
</reference>
<accession>A0A0U2VGU8</accession>
<evidence type="ECO:0000313" key="2">
    <source>
        <dbReference type="Proteomes" id="UP000065261"/>
    </source>
</evidence>